<sequence length="364" mass="42158">MVLRNSTMLDFVNVVKNKKLYCFGAGSVPNEICSKYPELKLESYIYRFIDNSSILQGTKKKVGTSDILVISVEEFLKEVDESTVVLFTLYAFLEAFEQLDTVSVLDTISCYIYRMIVAADYDFQLAQQKIPENGLLYTGSPQIPKKIHYCWFGYNELPDLAKRCIESWKKFCPNYEIIRWDETNYDVSKNKYMHKAYKDRKWAFVSDYARLDIVNDYGGIYLDTDVELVKSLDSLLYEKGFCGFESNQQVAFGLGFGAHSNNKVVADLLKLYDTLEWDGGKTPCPVFQTSILKKHGLIEQNSFQRLKDMTILPAECLCPKSIMSSKISVTPRTFAIHHYAASWYEYTQTEIEFLKLWERVQDYE</sequence>
<dbReference type="RefSeq" id="WP_184092624.1">
    <property type="nucleotide sequence ID" value="NZ_AP023367.1"/>
</dbReference>
<dbReference type="Proteomes" id="UP000515561">
    <property type="component" value="Chromosome"/>
</dbReference>
<evidence type="ECO:0000313" key="1">
    <source>
        <dbReference type="EMBL" id="BCJ92956.1"/>
    </source>
</evidence>
<proteinExistence type="predicted"/>
<dbReference type="Gene3D" id="3.90.550.20">
    <property type="match status" value="1"/>
</dbReference>
<accession>A0A6S6QTG3</accession>
<dbReference type="PANTHER" id="PTHR32385">
    <property type="entry name" value="MANNOSYL PHOSPHORYLINOSITOL CERAMIDE SYNTHASE"/>
    <property type="match status" value="1"/>
</dbReference>
<dbReference type="AlphaFoldDB" id="A0A6S6QTG3"/>
<dbReference type="SUPFAM" id="SSF53448">
    <property type="entry name" value="Nucleotide-diphospho-sugar transferases"/>
    <property type="match status" value="1"/>
</dbReference>
<dbReference type="InterPro" id="IPR007577">
    <property type="entry name" value="GlycoTrfase_DXD_sugar-bd_CS"/>
</dbReference>
<dbReference type="KEGG" id="acel:acsn021_05250"/>
<evidence type="ECO:0000313" key="2">
    <source>
        <dbReference type="Proteomes" id="UP000515561"/>
    </source>
</evidence>
<dbReference type="GO" id="GO:0016020">
    <property type="term" value="C:membrane"/>
    <property type="evidence" value="ECO:0007669"/>
    <property type="project" value="GOC"/>
</dbReference>
<dbReference type="EMBL" id="AP023367">
    <property type="protein sequence ID" value="BCJ92956.1"/>
    <property type="molecule type" value="Genomic_DNA"/>
</dbReference>
<dbReference type="Pfam" id="PF04488">
    <property type="entry name" value="Gly_transf_sug"/>
    <property type="match status" value="1"/>
</dbReference>
<name>A0A6S6QTG3_9FIRM</name>
<organism evidence="1 2">
    <name type="scientific">Anaerocolumna cellulosilytica</name>
    <dbReference type="NCBI Taxonomy" id="433286"/>
    <lineage>
        <taxon>Bacteria</taxon>
        <taxon>Bacillati</taxon>
        <taxon>Bacillota</taxon>
        <taxon>Clostridia</taxon>
        <taxon>Lachnospirales</taxon>
        <taxon>Lachnospiraceae</taxon>
        <taxon>Anaerocolumna</taxon>
    </lineage>
</organism>
<protein>
    <submittedName>
        <fullName evidence="1">Uncharacterized protein</fullName>
    </submittedName>
</protein>
<dbReference type="GO" id="GO:0051999">
    <property type="term" value="P:mannosyl-inositol phosphorylceramide biosynthetic process"/>
    <property type="evidence" value="ECO:0007669"/>
    <property type="project" value="TreeGrafter"/>
</dbReference>
<keyword evidence="2" id="KW-1185">Reference proteome</keyword>
<reference evidence="1 2" key="1">
    <citation type="journal article" date="2016" name="Int. J. Syst. Evol. Microbiol.">
        <title>Descriptions of Anaerotaenia torta gen. nov., sp. nov. and Anaerocolumna cellulosilytica gen. nov., sp. nov. isolated from a methanogenic reactor of cattle waste.</title>
        <authorList>
            <person name="Uek A."/>
            <person name="Ohtaki Y."/>
            <person name="Kaku N."/>
            <person name="Ueki K."/>
        </authorList>
    </citation>
    <scope>NUCLEOTIDE SEQUENCE [LARGE SCALE GENOMIC DNA]</scope>
    <source>
        <strain evidence="1 2">SN021</strain>
    </source>
</reference>
<dbReference type="InterPro" id="IPR029044">
    <property type="entry name" value="Nucleotide-diphossugar_trans"/>
</dbReference>
<dbReference type="PANTHER" id="PTHR32385:SF15">
    <property type="entry name" value="INOSITOL PHOSPHOCERAMIDE MANNOSYLTRANSFERASE 1"/>
    <property type="match status" value="1"/>
</dbReference>
<dbReference type="InterPro" id="IPR051706">
    <property type="entry name" value="Glycosyltransferase_domain"/>
</dbReference>
<dbReference type="GO" id="GO:0000030">
    <property type="term" value="F:mannosyltransferase activity"/>
    <property type="evidence" value="ECO:0007669"/>
    <property type="project" value="TreeGrafter"/>
</dbReference>
<gene>
    <name evidence="1" type="ORF">acsn021_05250</name>
</gene>